<reference evidence="2" key="1">
    <citation type="submission" date="2021-06" db="EMBL/GenBank/DDBJ databases">
        <authorList>
            <person name="Hodson N. C."/>
            <person name="Mongue J. A."/>
            <person name="Jaron S. K."/>
        </authorList>
    </citation>
    <scope>NUCLEOTIDE SEQUENCE</scope>
</reference>
<organism evidence="2 3">
    <name type="scientific">Allacma fusca</name>
    <dbReference type="NCBI Taxonomy" id="39272"/>
    <lineage>
        <taxon>Eukaryota</taxon>
        <taxon>Metazoa</taxon>
        <taxon>Ecdysozoa</taxon>
        <taxon>Arthropoda</taxon>
        <taxon>Hexapoda</taxon>
        <taxon>Collembola</taxon>
        <taxon>Symphypleona</taxon>
        <taxon>Sminthuridae</taxon>
        <taxon>Allacma</taxon>
    </lineage>
</organism>
<evidence type="ECO:0000313" key="2">
    <source>
        <dbReference type="EMBL" id="CAG7831617.1"/>
    </source>
</evidence>
<gene>
    <name evidence="2" type="ORF">AFUS01_LOCUS41351</name>
</gene>
<proteinExistence type="predicted"/>
<dbReference type="EMBL" id="CAJVCH010561159">
    <property type="protein sequence ID" value="CAG7831617.1"/>
    <property type="molecule type" value="Genomic_DNA"/>
</dbReference>
<feature type="non-terminal residue" evidence="2">
    <location>
        <position position="1"/>
    </location>
</feature>
<sequence>GDQPPGAYLSDSTGGSSGAKNSSCTAPILNTMSEVRAPNAETAGFYLDAALDAMSKEDPIRHFVFTLHVYQYTVDKNGKGGTNAKYRDCVVL</sequence>
<dbReference type="GO" id="GO:0003777">
    <property type="term" value="F:microtubule motor activity"/>
    <property type="evidence" value="ECO:0007669"/>
    <property type="project" value="InterPro"/>
</dbReference>
<dbReference type="InterPro" id="IPR027640">
    <property type="entry name" value="Kinesin-like_fam"/>
</dbReference>
<dbReference type="PANTHER" id="PTHR21608">
    <property type="entry name" value="KINESIN-LIKE PROTEIN CG14535"/>
    <property type="match status" value="1"/>
</dbReference>
<feature type="compositionally biased region" description="Polar residues" evidence="1">
    <location>
        <begin position="10"/>
        <end position="22"/>
    </location>
</feature>
<keyword evidence="3" id="KW-1185">Reference proteome</keyword>
<dbReference type="GO" id="GO:0007018">
    <property type="term" value="P:microtubule-based movement"/>
    <property type="evidence" value="ECO:0007669"/>
    <property type="project" value="InterPro"/>
</dbReference>
<evidence type="ECO:0000313" key="3">
    <source>
        <dbReference type="Proteomes" id="UP000708208"/>
    </source>
</evidence>
<protein>
    <submittedName>
        <fullName evidence="2">Uncharacterized protein</fullName>
    </submittedName>
</protein>
<feature type="region of interest" description="Disordered" evidence="1">
    <location>
        <begin position="1"/>
        <end position="22"/>
    </location>
</feature>
<comment type="caution">
    <text evidence="2">The sequence shown here is derived from an EMBL/GenBank/DDBJ whole genome shotgun (WGS) entry which is preliminary data.</text>
</comment>
<dbReference type="OrthoDB" id="8862460at2759"/>
<accession>A0A8J2LA74</accession>
<evidence type="ECO:0000256" key="1">
    <source>
        <dbReference type="SAM" id="MobiDB-lite"/>
    </source>
</evidence>
<dbReference type="Proteomes" id="UP000708208">
    <property type="component" value="Unassembled WGS sequence"/>
</dbReference>
<dbReference type="PANTHER" id="PTHR21608:SF7">
    <property type="entry name" value="KINESIN-LIKE PROTEIN CG14535"/>
    <property type="match status" value="1"/>
</dbReference>
<dbReference type="AlphaFoldDB" id="A0A8J2LA74"/>
<name>A0A8J2LA74_9HEXA</name>